<evidence type="ECO:0008006" key="6">
    <source>
        <dbReference type="Google" id="ProtNLM"/>
    </source>
</evidence>
<dbReference type="PANTHER" id="PTHR37784">
    <property type="entry name" value="PROTEIN MSN1"/>
    <property type="match status" value="1"/>
</dbReference>
<evidence type="ECO:0000256" key="1">
    <source>
        <dbReference type="ARBA" id="ARBA00022737"/>
    </source>
</evidence>
<reference evidence="4" key="2">
    <citation type="submission" date="2025-08" db="UniProtKB">
        <authorList>
            <consortium name="EnsemblFungi"/>
        </authorList>
    </citation>
    <scope>IDENTIFICATION</scope>
    <source>
        <strain evidence="4">4287 / CBS 123668 / FGSC 9935 / NRRL 34936</strain>
    </source>
</reference>
<proteinExistence type="predicted"/>
<evidence type="ECO:0000313" key="4">
    <source>
        <dbReference type="EnsemblFungi" id="FOXG_15112P0"/>
    </source>
</evidence>
<name>A0A0D2YFM4_FUSOF</name>
<accession>A0A0D2YFM4</accession>
<dbReference type="Pfam" id="PF12550">
    <property type="entry name" value="GCR1_C"/>
    <property type="match status" value="1"/>
</dbReference>
<dbReference type="InterPro" id="IPR022210">
    <property type="entry name" value="TF_GCR1-like"/>
</dbReference>
<protein>
    <recommendedName>
        <fullName evidence="6">Vegetative incompatibility protein HET-E-1</fullName>
    </recommendedName>
</protein>
<dbReference type="GO" id="GO:0000978">
    <property type="term" value="F:RNA polymerase II cis-regulatory region sequence-specific DNA binding"/>
    <property type="evidence" value="ECO:0007669"/>
    <property type="project" value="TreeGrafter"/>
</dbReference>
<dbReference type="Proteomes" id="UP000002489">
    <property type="component" value="Unassembled WGS sequence"/>
</dbReference>
<organism evidence="4 5">
    <name type="scientific">Fusarium oxysporum (strain Fo5176)</name>
    <name type="common">Fusarium vascular wilt</name>
    <dbReference type="NCBI Taxonomy" id="660025"/>
    <lineage>
        <taxon>Eukaryota</taxon>
        <taxon>Fungi</taxon>
        <taxon>Dikarya</taxon>
        <taxon>Ascomycota</taxon>
        <taxon>Pezizomycotina</taxon>
        <taxon>Sordariomycetes</taxon>
        <taxon>Hypocreomycetidae</taxon>
        <taxon>Hypocreales</taxon>
        <taxon>Nectriaceae</taxon>
        <taxon>Fusarium</taxon>
        <taxon>Fusarium oxysporum species complex</taxon>
    </lineage>
</organism>
<feature type="domain" description="Transcription activator GCR1-like" evidence="2">
    <location>
        <begin position="9"/>
        <end position="82"/>
    </location>
</feature>
<sequence>MPVVAALAKVFTVLDVWKEWEEGIAGQPAVRVLEETWGSRWRPGNGIRVQFCRRKVIWDELLARTASGKSEEEAVAELELLRAGWSLNRLVDELKQRRRRGQGRLRVQMYSAVRMRILETKGGLLKGSYCWILKNDRFQRFRDDPQSPLLWIKGDLGKGKTMLLCGIIDELEKESAKRLSYFFCQATEAQLSSATGVLRGLIYLLIIQQPSLIS</sequence>
<evidence type="ECO:0000313" key="5">
    <source>
        <dbReference type="Proteomes" id="UP000002489"/>
    </source>
</evidence>
<dbReference type="GO" id="GO:0000981">
    <property type="term" value="F:DNA-binding transcription factor activity, RNA polymerase II-specific"/>
    <property type="evidence" value="ECO:0007669"/>
    <property type="project" value="TreeGrafter"/>
</dbReference>
<feature type="domain" description="Nephrocystin 3-like N-terminal" evidence="3">
    <location>
        <begin position="127"/>
        <end position="212"/>
    </location>
</feature>
<dbReference type="Pfam" id="PF24883">
    <property type="entry name" value="NPHP3_N"/>
    <property type="match status" value="1"/>
</dbReference>
<evidence type="ECO:0000259" key="2">
    <source>
        <dbReference type="Pfam" id="PF12550"/>
    </source>
</evidence>
<dbReference type="InterPro" id="IPR052146">
    <property type="entry name" value="HOT1"/>
</dbReference>
<reference evidence="5" key="1">
    <citation type="journal article" date="2012" name="Mol. Plant Microbe Interact.">
        <title>A highly conserved effector in Fusarium oxysporum is required for full virulence on Arabidopsis.</title>
        <authorList>
            <person name="Thatcher L.F."/>
            <person name="Gardiner D.M."/>
            <person name="Kazan K."/>
            <person name="Manners J."/>
        </authorList>
    </citation>
    <scope>NUCLEOTIDE SEQUENCE [LARGE SCALE GENOMIC DNA]</scope>
    <source>
        <strain evidence="5">Fo5176</strain>
    </source>
</reference>
<dbReference type="PANTHER" id="PTHR37784:SF2">
    <property type="entry name" value="HIGH-OSMOLARITY-INDUCED TRANSCRIPTION PROTEIN 1"/>
    <property type="match status" value="1"/>
</dbReference>
<dbReference type="AlphaFoldDB" id="A0A0D2YFM4"/>
<dbReference type="GO" id="GO:0060963">
    <property type="term" value="P:positive regulation of ribosomal protein gene transcription by RNA polymerase II"/>
    <property type="evidence" value="ECO:0007669"/>
    <property type="project" value="TreeGrafter"/>
</dbReference>
<evidence type="ECO:0000259" key="3">
    <source>
        <dbReference type="Pfam" id="PF24883"/>
    </source>
</evidence>
<dbReference type="EnsemblFungi" id="FOXG_15112T0">
    <property type="protein sequence ID" value="FOXG_15112P0"/>
    <property type="gene ID" value="FOXG_15112"/>
</dbReference>
<dbReference type="InterPro" id="IPR056884">
    <property type="entry name" value="NPHP3-like_N"/>
</dbReference>
<keyword evidence="1" id="KW-0677">Repeat</keyword>